<keyword evidence="2" id="KW-0732">Signal</keyword>
<name>A0ABW8UWE3_9RHOB</name>
<sequence>MSILKTLGLSIVISGVASLASAATFYSDLASFQAATTTTVESFEDPYALQPSFTFADFTISETNGAVNQIGAGTPPFSSTGVVSGTGNALYEDNGASLLNFNGFSSAFTAFGLWMTSTVATTVTVSGSAASTFDLVANTPQFFGVTDIGGLSSVIFSASGSPSLVIVDDVYTGTVSAIPLPAGGILLLAGLGGLAALRRRKKS</sequence>
<evidence type="ECO:0000256" key="1">
    <source>
        <dbReference type="SAM" id="Phobius"/>
    </source>
</evidence>
<dbReference type="InterPro" id="IPR022472">
    <property type="entry name" value="VPLPA-CTERM"/>
</dbReference>
<keyword evidence="1" id="KW-1133">Transmembrane helix</keyword>
<accession>A0ABW8UWE3</accession>
<dbReference type="NCBIfam" id="TIGR01167">
    <property type="entry name" value="LPXTG_anchor"/>
    <property type="match status" value="1"/>
</dbReference>
<dbReference type="Proteomes" id="UP001627408">
    <property type="component" value="Unassembled WGS sequence"/>
</dbReference>
<dbReference type="NCBIfam" id="TIGR03370">
    <property type="entry name" value="VPLPA-CTERM"/>
    <property type="match status" value="1"/>
</dbReference>
<dbReference type="EMBL" id="JBHDIY010000002">
    <property type="protein sequence ID" value="MFL4471247.1"/>
    <property type="molecule type" value="Genomic_DNA"/>
</dbReference>
<evidence type="ECO:0000256" key="2">
    <source>
        <dbReference type="SAM" id="SignalP"/>
    </source>
</evidence>
<organism evidence="3 4">
    <name type="scientific">Tateyamaria armeniaca</name>
    <dbReference type="NCBI Taxonomy" id="2518930"/>
    <lineage>
        <taxon>Bacteria</taxon>
        <taxon>Pseudomonadati</taxon>
        <taxon>Pseudomonadota</taxon>
        <taxon>Alphaproteobacteria</taxon>
        <taxon>Rhodobacterales</taxon>
        <taxon>Roseobacteraceae</taxon>
        <taxon>Tateyamaria</taxon>
    </lineage>
</organism>
<feature type="signal peptide" evidence="2">
    <location>
        <begin position="1"/>
        <end position="22"/>
    </location>
</feature>
<comment type="caution">
    <text evidence="3">The sequence shown here is derived from an EMBL/GenBank/DDBJ whole genome shotgun (WGS) entry which is preliminary data.</text>
</comment>
<keyword evidence="1" id="KW-0812">Transmembrane</keyword>
<keyword evidence="4" id="KW-1185">Reference proteome</keyword>
<proteinExistence type="predicted"/>
<protein>
    <submittedName>
        <fullName evidence="3">VPLPA-CTERM sorting domain-containing protein</fullName>
    </submittedName>
</protein>
<evidence type="ECO:0000313" key="4">
    <source>
        <dbReference type="Proteomes" id="UP001627408"/>
    </source>
</evidence>
<evidence type="ECO:0000313" key="3">
    <source>
        <dbReference type="EMBL" id="MFL4471247.1"/>
    </source>
</evidence>
<gene>
    <name evidence="3" type="ORF">ACERZ8_15680</name>
</gene>
<feature type="chain" id="PRO_5047032116" evidence="2">
    <location>
        <begin position="23"/>
        <end position="203"/>
    </location>
</feature>
<feature type="transmembrane region" description="Helical" evidence="1">
    <location>
        <begin position="178"/>
        <end position="197"/>
    </location>
</feature>
<keyword evidence="1" id="KW-0472">Membrane</keyword>
<reference evidence="3 4" key="1">
    <citation type="submission" date="2024-08" db="EMBL/GenBank/DDBJ databases">
        <title>Tateyamaria sp. nov., isolated from marine algae.</title>
        <authorList>
            <person name="Choi B.J."/>
            <person name="Kim J.M."/>
            <person name="Lee J.K."/>
            <person name="Choi D.G."/>
            <person name="Bayburt H."/>
            <person name="Baek J.H."/>
            <person name="Han D.M."/>
            <person name="Jeon C.O."/>
        </authorList>
    </citation>
    <scope>NUCLEOTIDE SEQUENCE [LARGE SCALE GENOMIC DNA]</scope>
    <source>
        <strain evidence="3 4">KMU-156</strain>
    </source>
</reference>
<dbReference type="RefSeq" id="WP_407593076.1">
    <property type="nucleotide sequence ID" value="NZ_JBHDIY010000002.1"/>
</dbReference>